<organism evidence="2">
    <name type="scientific">Spumella elongata</name>
    <dbReference type="NCBI Taxonomy" id="89044"/>
    <lineage>
        <taxon>Eukaryota</taxon>
        <taxon>Sar</taxon>
        <taxon>Stramenopiles</taxon>
        <taxon>Ochrophyta</taxon>
        <taxon>Chrysophyceae</taxon>
        <taxon>Chromulinales</taxon>
        <taxon>Chromulinaceae</taxon>
        <taxon>Spumella</taxon>
    </lineage>
</organism>
<accession>A0A7S3GPV0</accession>
<sequence>MHVWLKLNKSFPFQMPPKIEEGLCQVIAYLYLESIRMFDTEDVAQPSHNDTKESTLRSYFSKQIEDDTSPVYGDGFREAYRAVKLLGLDIVLEYVQHHHQLPDIQS</sequence>
<dbReference type="InterPro" id="IPR022087">
    <property type="entry name" value="DA1-like_dom"/>
</dbReference>
<dbReference type="PANTHER" id="PTHR24209:SF7">
    <property type="entry name" value="PROTEIN DA1-RELATED 2"/>
    <property type="match status" value="1"/>
</dbReference>
<dbReference type="PANTHER" id="PTHR24209">
    <property type="entry name" value="PROTEIN DA1-RELATED 2"/>
    <property type="match status" value="1"/>
</dbReference>
<dbReference type="Pfam" id="PF12315">
    <property type="entry name" value="DA1-like"/>
    <property type="match status" value="1"/>
</dbReference>
<evidence type="ECO:0000313" key="2">
    <source>
        <dbReference type="EMBL" id="CAE0272847.1"/>
    </source>
</evidence>
<name>A0A7S3GPV0_9STRA</name>
<proteinExistence type="predicted"/>
<feature type="domain" description="Protein DA1-like" evidence="1">
    <location>
        <begin position="1"/>
        <end position="97"/>
    </location>
</feature>
<reference evidence="2" key="1">
    <citation type="submission" date="2021-01" db="EMBL/GenBank/DDBJ databases">
        <authorList>
            <person name="Corre E."/>
            <person name="Pelletier E."/>
            <person name="Niang G."/>
            <person name="Scheremetjew M."/>
            <person name="Finn R."/>
            <person name="Kale V."/>
            <person name="Holt S."/>
            <person name="Cochrane G."/>
            <person name="Meng A."/>
            <person name="Brown T."/>
            <person name="Cohen L."/>
        </authorList>
    </citation>
    <scope>NUCLEOTIDE SEQUENCE</scope>
    <source>
        <strain evidence="2">CCAP 955/1</strain>
    </source>
</reference>
<dbReference type="EMBL" id="HBIC01003183">
    <property type="protein sequence ID" value="CAE0272847.1"/>
    <property type="molecule type" value="Transcribed_RNA"/>
</dbReference>
<gene>
    <name evidence="2" type="ORF">SELO1098_LOCUS1673</name>
</gene>
<dbReference type="InterPro" id="IPR045218">
    <property type="entry name" value="DA1-like"/>
</dbReference>
<protein>
    <recommendedName>
        <fullName evidence="1">Protein DA1-like domain-containing protein</fullName>
    </recommendedName>
</protein>
<evidence type="ECO:0000259" key="1">
    <source>
        <dbReference type="Pfam" id="PF12315"/>
    </source>
</evidence>
<dbReference type="AlphaFoldDB" id="A0A7S3GPV0"/>